<keyword evidence="3" id="KW-1185">Reference proteome</keyword>
<dbReference type="Proteomes" id="UP000027730">
    <property type="component" value="Unassembled WGS sequence"/>
</dbReference>
<feature type="compositionally biased region" description="Basic and acidic residues" evidence="1">
    <location>
        <begin position="79"/>
        <end position="88"/>
    </location>
</feature>
<name>A0A074WTI7_9PEZI</name>
<organism evidence="2 3">
    <name type="scientific">Aureobasidium namibiae CBS 147.97</name>
    <dbReference type="NCBI Taxonomy" id="1043004"/>
    <lineage>
        <taxon>Eukaryota</taxon>
        <taxon>Fungi</taxon>
        <taxon>Dikarya</taxon>
        <taxon>Ascomycota</taxon>
        <taxon>Pezizomycotina</taxon>
        <taxon>Dothideomycetes</taxon>
        <taxon>Dothideomycetidae</taxon>
        <taxon>Dothideales</taxon>
        <taxon>Saccotheciaceae</taxon>
        <taxon>Aureobasidium</taxon>
    </lineage>
</organism>
<evidence type="ECO:0000313" key="2">
    <source>
        <dbReference type="EMBL" id="KEQ73062.1"/>
    </source>
</evidence>
<evidence type="ECO:0000313" key="3">
    <source>
        <dbReference type="Proteomes" id="UP000027730"/>
    </source>
</evidence>
<dbReference type="EMBL" id="KL584710">
    <property type="protein sequence ID" value="KEQ73062.1"/>
    <property type="molecule type" value="Genomic_DNA"/>
</dbReference>
<proteinExistence type="predicted"/>
<evidence type="ECO:0000256" key="1">
    <source>
        <dbReference type="SAM" id="MobiDB-lite"/>
    </source>
</evidence>
<gene>
    <name evidence="2" type="ORF">M436DRAFT_47659</name>
</gene>
<reference evidence="2 3" key="1">
    <citation type="journal article" date="2014" name="BMC Genomics">
        <title>Genome sequencing of four Aureobasidium pullulans varieties: biotechnological potential, stress tolerance, and description of new species.</title>
        <authorList>
            <person name="Gostin Ar C."/>
            <person name="Ohm R.A."/>
            <person name="Kogej T."/>
            <person name="Sonjak S."/>
            <person name="Turk M."/>
            <person name="Zajc J."/>
            <person name="Zalar P."/>
            <person name="Grube M."/>
            <person name="Sun H."/>
            <person name="Han J."/>
            <person name="Sharma A."/>
            <person name="Chiniquy J."/>
            <person name="Ngan C.Y."/>
            <person name="Lipzen A."/>
            <person name="Barry K."/>
            <person name="Grigoriev I.V."/>
            <person name="Gunde-Cimerman N."/>
        </authorList>
    </citation>
    <scope>NUCLEOTIDE SEQUENCE [LARGE SCALE GENOMIC DNA]</scope>
    <source>
        <strain evidence="2 3">CBS 147.97</strain>
    </source>
</reference>
<dbReference type="HOGENOM" id="CLU_1304645_0_0_1"/>
<dbReference type="GeneID" id="25410749"/>
<dbReference type="RefSeq" id="XP_013427077.1">
    <property type="nucleotide sequence ID" value="XM_013571623.1"/>
</dbReference>
<sequence length="218" mass="25914">MLALLKDTLSLARALSITNRQPRSGYGLVRLFSSSHPRIKFRRHPTEAELLEMSPSSPWYYKTREDPESRRRRNMHQKLVHERVKQRRQDDPEYNLKVLSRWRNKSKNEDHRLLGSLRRWLTEIPASQREAYAWKTHLSVVFPEKQRFTCIVCADYPANSRVWWKRLDGHTAPATSDAQEYTCHSCYMDQDSFKIYPVEFENHVPGPGKKKPKPYKPY</sequence>
<feature type="region of interest" description="Disordered" evidence="1">
    <location>
        <begin position="62"/>
        <end position="88"/>
    </location>
</feature>
<protein>
    <submittedName>
        <fullName evidence="2">Uncharacterized protein</fullName>
    </submittedName>
</protein>
<dbReference type="AlphaFoldDB" id="A0A074WTI7"/>
<accession>A0A074WTI7</accession>